<evidence type="ECO:0008006" key="9">
    <source>
        <dbReference type="Google" id="ProtNLM"/>
    </source>
</evidence>
<dbReference type="Pfam" id="PF01263">
    <property type="entry name" value="Aldose_epim"/>
    <property type="match status" value="1"/>
</dbReference>
<name>A0A7S4EJA2_9STRA</name>
<dbReference type="Gene3D" id="3.40.50.150">
    <property type="entry name" value="Vaccinia Virus protein VP39"/>
    <property type="match status" value="1"/>
</dbReference>
<dbReference type="Pfam" id="PF05891">
    <property type="entry name" value="Methyltransf_PK"/>
    <property type="match status" value="1"/>
</dbReference>
<dbReference type="PANTHER" id="PTHR10091">
    <property type="entry name" value="ALDOSE-1-EPIMERASE"/>
    <property type="match status" value="1"/>
</dbReference>
<comment type="similarity">
    <text evidence="1">Belongs to the aldose epimerase family.</text>
</comment>
<dbReference type="GO" id="GO:0032259">
    <property type="term" value="P:methylation"/>
    <property type="evidence" value="ECO:0007669"/>
    <property type="project" value="UniProtKB-KW"/>
</dbReference>
<dbReference type="GO" id="GO:0033499">
    <property type="term" value="P:galactose catabolic process via UDP-galactose, Leloir pathway"/>
    <property type="evidence" value="ECO:0007669"/>
    <property type="project" value="TreeGrafter"/>
</dbReference>
<dbReference type="GO" id="GO:0008276">
    <property type="term" value="F:protein methyltransferase activity"/>
    <property type="evidence" value="ECO:0007669"/>
    <property type="project" value="UniProtKB-ARBA"/>
</dbReference>
<dbReference type="GO" id="GO:0004034">
    <property type="term" value="F:aldose 1-epimerase activity"/>
    <property type="evidence" value="ECO:0007669"/>
    <property type="project" value="TreeGrafter"/>
</dbReference>
<evidence type="ECO:0000256" key="3">
    <source>
        <dbReference type="ARBA" id="ARBA00022603"/>
    </source>
</evidence>
<dbReference type="CDD" id="cd02440">
    <property type="entry name" value="AdoMet_MTases"/>
    <property type="match status" value="1"/>
</dbReference>
<dbReference type="GO" id="GO:0006006">
    <property type="term" value="P:glucose metabolic process"/>
    <property type="evidence" value="ECO:0007669"/>
    <property type="project" value="TreeGrafter"/>
</dbReference>
<dbReference type="PANTHER" id="PTHR10091:SF0">
    <property type="entry name" value="GALACTOSE MUTAROTASE"/>
    <property type="match status" value="1"/>
</dbReference>
<keyword evidence="3" id="KW-0489">Methyltransferase</keyword>
<proteinExistence type="inferred from homology"/>
<dbReference type="AlphaFoldDB" id="A0A7S4EJA2"/>
<organism evidence="8">
    <name type="scientific">Pseudo-nitzschia australis</name>
    <dbReference type="NCBI Taxonomy" id="44445"/>
    <lineage>
        <taxon>Eukaryota</taxon>
        <taxon>Sar</taxon>
        <taxon>Stramenopiles</taxon>
        <taxon>Ochrophyta</taxon>
        <taxon>Bacillariophyta</taxon>
        <taxon>Bacillariophyceae</taxon>
        <taxon>Bacillariophycidae</taxon>
        <taxon>Bacillariales</taxon>
        <taxon>Bacillariaceae</taxon>
        <taxon>Pseudo-nitzschia</taxon>
    </lineage>
</organism>
<keyword evidence="6" id="KW-0413">Isomerase</keyword>
<evidence type="ECO:0000256" key="6">
    <source>
        <dbReference type="ARBA" id="ARBA00023235"/>
    </source>
</evidence>
<keyword evidence="4" id="KW-0808">Transferase</keyword>
<dbReference type="InterPro" id="IPR047215">
    <property type="entry name" value="Galactose_mutarotase-like"/>
</dbReference>
<evidence type="ECO:0000256" key="2">
    <source>
        <dbReference type="ARBA" id="ARBA00009059"/>
    </source>
</evidence>
<evidence type="ECO:0000256" key="1">
    <source>
        <dbReference type="ARBA" id="ARBA00006206"/>
    </source>
</evidence>
<dbReference type="InterPro" id="IPR008576">
    <property type="entry name" value="MeTrfase_NTM1"/>
</dbReference>
<gene>
    <name evidence="8" type="ORF">PAUS00366_LOCUS10032</name>
</gene>
<protein>
    <recommendedName>
        <fullName evidence="9">Aldose 1-epimerase</fullName>
    </recommendedName>
</protein>
<dbReference type="SUPFAM" id="SSF53335">
    <property type="entry name" value="S-adenosyl-L-methionine-dependent methyltransferases"/>
    <property type="match status" value="1"/>
</dbReference>
<dbReference type="InterPro" id="IPR014718">
    <property type="entry name" value="GH-type_carb-bd"/>
</dbReference>
<dbReference type="InterPro" id="IPR029063">
    <property type="entry name" value="SAM-dependent_MTases_sf"/>
</dbReference>
<dbReference type="CDD" id="cd09019">
    <property type="entry name" value="galactose_mutarotase_like"/>
    <property type="match status" value="1"/>
</dbReference>
<keyword evidence="7" id="KW-0119">Carbohydrate metabolism</keyword>
<evidence type="ECO:0000256" key="4">
    <source>
        <dbReference type="ARBA" id="ARBA00022679"/>
    </source>
</evidence>
<reference evidence="8" key="1">
    <citation type="submission" date="2021-01" db="EMBL/GenBank/DDBJ databases">
        <authorList>
            <person name="Corre E."/>
            <person name="Pelletier E."/>
            <person name="Niang G."/>
            <person name="Scheremetjew M."/>
            <person name="Finn R."/>
            <person name="Kale V."/>
            <person name="Holt S."/>
            <person name="Cochrane G."/>
            <person name="Meng A."/>
            <person name="Brown T."/>
            <person name="Cohen L."/>
        </authorList>
    </citation>
    <scope>NUCLEOTIDE SEQUENCE</scope>
    <source>
        <strain evidence="8">10249 10 AB</strain>
    </source>
</reference>
<dbReference type="EMBL" id="HBIX01013580">
    <property type="protein sequence ID" value="CAE0717280.1"/>
    <property type="molecule type" value="Transcribed_RNA"/>
</dbReference>
<dbReference type="InterPro" id="IPR011013">
    <property type="entry name" value="Gal_mutarotase_sf_dom"/>
</dbReference>
<evidence type="ECO:0000313" key="8">
    <source>
        <dbReference type="EMBL" id="CAE0717280.1"/>
    </source>
</evidence>
<evidence type="ECO:0000256" key="5">
    <source>
        <dbReference type="ARBA" id="ARBA00022691"/>
    </source>
</evidence>
<dbReference type="Gene3D" id="2.70.98.10">
    <property type="match status" value="1"/>
</dbReference>
<dbReference type="SUPFAM" id="SSF74650">
    <property type="entry name" value="Galactose mutarotase-like"/>
    <property type="match status" value="1"/>
</dbReference>
<dbReference type="InterPro" id="IPR008183">
    <property type="entry name" value="Aldose_1/G6P_1-epimerase"/>
</dbReference>
<evidence type="ECO:0000256" key="7">
    <source>
        <dbReference type="ARBA" id="ARBA00023277"/>
    </source>
</evidence>
<accession>A0A7S4EJA2</accession>
<comment type="similarity">
    <text evidence="2">Belongs to the methyltransferase superfamily. NTM1 family.</text>
</comment>
<keyword evidence="5" id="KW-0949">S-adenosyl-L-methionine</keyword>
<dbReference type="GO" id="GO:0030246">
    <property type="term" value="F:carbohydrate binding"/>
    <property type="evidence" value="ECO:0007669"/>
    <property type="project" value="InterPro"/>
</dbReference>
<sequence>METAIASKIDAVSVIENDESQEIEVFTLKLRGATVHLSSLGATIMKFLPKVDDDEEVVDIVAGYKGAKIFHDTGNPAFFNAIVGRVANRIAKGKFSLNGKFYSIFPNNPPNALHGGKVGTSHKIWRSKISHNGSAVQFSLLSPDGDQGFPGSITIKATYSLRPSFSSSGVVLQLDMNAELNDHQKEDIVMETPINLANHAYFNLGDHENGILDHSLQVESDSYTPVDKNFIPTREVVSLDEDAVMDFRQEKTLRDSLENYGIEKMGLSAQQSQEYLEKRDFSLLPTPYGFDHNYVVRKQPGISLPKTGSLSFGLRKLTIYSDSPGVQIYTANYLGDTKKTSSAEVCKETYGPWNAVCLETQHFPDTISSEKTASLLGKKKFWAGKCPLLTKTEPTYNQTMVMHLEMDYSSAEASYSGSDTDGTKYSSIEEMWRDQDLSTWYTRAKGWYEDNCPSTIDGVLGGIGHISKKDLEGSREFLKQLKLPSLADGKSFLACECGAGIGRVTKGLLLEFADRCDLVESSSRLLMSAPDHIGDSESNKCRFFCAELQDWQPGVNKYSVIWIQWALCYLTDFDIVQFLRRCSESLVDGGWIILKENTCEDEAFVVDVDDASVTRSLEYWLDLVAKSGLQVKRLTWQVDFPDNIFPVPMIGLQK</sequence>